<keyword evidence="3" id="KW-1185">Reference proteome</keyword>
<evidence type="ECO:0000313" key="2">
    <source>
        <dbReference type="EMBL" id="GAA0744609.1"/>
    </source>
</evidence>
<proteinExistence type="predicted"/>
<dbReference type="EMBL" id="BAAAGF010000002">
    <property type="protein sequence ID" value="GAA0744609.1"/>
    <property type="molecule type" value="Genomic_DNA"/>
</dbReference>
<evidence type="ECO:0000256" key="1">
    <source>
        <dbReference type="SAM" id="Phobius"/>
    </source>
</evidence>
<comment type="caution">
    <text evidence="2">The sequence shown here is derived from an EMBL/GenBank/DDBJ whole genome shotgun (WGS) entry which is preliminary data.</text>
</comment>
<feature type="transmembrane region" description="Helical" evidence="1">
    <location>
        <begin position="6"/>
        <end position="24"/>
    </location>
</feature>
<organism evidence="2 3">
    <name type="scientific">Gaetbulibacter jejuensis</name>
    <dbReference type="NCBI Taxonomy" id="584607"/>
    <lineage>
        <taxon>Bacteria</taxon>
        <taxon>Pseudomonadati</taxon>
        <taxon>Bacteroidota</taxon>
        <taxon>Flavobacteriia</taxon>
        <taxon>Flavobacteriales</taxon>
        <taxon>Flavobacteriaceae</taxon>
        <taxon>Gaetbulibacter</taxon>
    </lineage>
</organism>
<dbReference type="RefSeq" id="WP_343797754.1">
    <property type="nucleotide sequence ID" value="NZ_BAAAGF010000002.1"/>
</dbReference>
<gene>
    <name evidence="2" type="ORF">GCM10009431_18910</name>
</gene>
<sequence length="61" mass="6815">MDKKILGNFIIYFPIVAYTAYTIVMKKENSGIDWTSVVIGGLIGMISYTIGNRIKNKGEVE</sequence>
<keyword evidence="1" id="KW-0812">Transmembrane</keyword>
<reference evidence="2 3" key="1">
    <citation type="journal article" date="2019" name="Int. J. Syst. Evol. Microbiol.">
        <title>The Global Catalogue of Microorganisms (GCM) 10K type strain sequencing project: providing services to taxonomists for standard genome sequencing and annotation.</title>
        <authorList>
            <consortium name="The Broad Institute Genomics Platform"/>
            <consortium name="The Broad Institute Genome Sequencing Center for Infectious Disease"/>
            <person name="Wu L."/>
            <person name="Ma J."/>
        </authorList>
    </citation>
    <scope>NUCLEOTIDE SEQUENCE [LARGE SCALE GENOMIC DNA]</scope>
    <source>
        <strain evidence="2 3">JCM 15976</strain>
    </source>
</reference>
<accession>A0ABN1JQF6</accession>
<keyword evidence="1" id="KW-1133">Transmembrane helix</keyword>
<name>A0ABN1JQF6_9FLAO</name>
<evidence type="ECO:0000313" key="3">
    <source>
        <dbReference type="Proteomes" id="UP001500736"/>
    </source>
</evidence>
<protein>
    <submittedName>
        <fullName evidence="2">Uncharacterized protein</fullName>
    </submittedName>
</protein>
<feature type="transmembrane region" description="Helical" evidence="1">
    <location>
        <begin position="31"/>
        <end position="51"/>
    </location>
</feature>
<keyword evidence="1" id="KW-0472">Membrane</keyword>
<dbReference type="Proteomes" id="UP001500736">
    <property type="component" value="Unassembled WGS sequence"/>
</dbReference>